<dbReference type="InterPro" id="IPR001486">
    <property type="entry name" value="Hemoglobin_trunc"/>
</dbReference>
<keyword evidence="1" id="KW-0813">Transport</keyword>
<keyword evidence="4" id="KW-0408">Iron</keyword>
<dbReference type="SUPFAM" id="SSF46458">
    <property type="entry name" value="Globin-like"/>
    <property type="match status" value="1"/>
</dbReference>
<evidence type="ECO:0000256" key="5">
    <source>
        <dbReference type="ARBA" id="ARBA00034496"/>
    </source>
</evidence>
<dbReference type="Pfam" id="PF01152">
    <property type="entry name" value="Bac_globin"/>
    <property type="match status" value="1"/>
</dbReference>
<accession>A0A1C3Y7Z9</accession>
<dbReference type="STRING" id="1138170.GA0061105_111181"/>
<organism evidence="7 8">
    <name type="scientific">Rhizobium aethiopicum</name>
    <dbReference type="NCBI Taxonomy" id="1138170"/>
    <lineage>
        <taxon>Bacteria</taxon>
        <taxon>Pseudomonadati</taxon>
        <taxon>Pseudomonadota</taxon>
        <taxon>Alphaproteobacteria</taxon>
        <taxon>Hyphomicrobiales</taxon>
        <taxon>Rhizobiaceae</taxon>
        <taxon>Rhizobium/Agrobacterium group</taxon>
        <taxon>Rhizobium</taxon>
    </lineage>
</organism>
<dbReference type="EMBL" id="FMAJ01000011">
    <property type="protein sequence ID" value="SCB60610.1"/>
    <property type="molecule type" value="Genomic_DNA"/>
</dbReference>
<keyword evidence="3" id="KW-0479">Metal-binding</keyword>
<evidence type="ECO:0000313" key="7">
    <source>
        <dbReference type="EMBL" id="SCB60610.1"/>
    </source>
</evidence>
<dbReference type="InterPro" id="IPR009050">
    <property type="entry name" value="Globin-like_sf"/>
</dbReference>
<dbReference type="PANTHER" id="PTHR47366:SF1">
    <property type="entry name" value="TWO-ON-TWO HEMOGLOBIN-3"/>
    <property type="match status" value="1"/>
</dbReference>
<evidence type="ECO:0000313" key="8">
    <source>
        <dbReference type="Proteomes" id="UP000198723"/>
    </source>
</evidence>
<dbReference type="Proteomes" id="UP000198723">
    <property type="component" value="Unassembled WGS sequence"/>
</dbReference>
<evidence type="ECO:0000256" key="3">
    <source>
        <dbReference type="ARBA" id="ARBA00022723"/>
    </source>
</evidence>
<dbReference type="GO" id="GO:0019825">
    <property type="term" value="F:oxygen binding"/>
    <property type="evidence" value="ECO:0007669"/>
    <property type="project" value="InterPro"/>
</dbReference>
<comment type="similarity">
    <text evidence="5">Belongs to the truncated hemoglobin family. Group II subfamily.</text>
</comment>
<evidence type="ECO:0000256" key="2">
    <source>
        <dbReference type="ARBA" id="ARBA00022617"/>
    </source>
</evidence>
<dbReference type="GO" id="GO:0046872">
    <property type="term" value="F:metal ion binding"/>
    <property type="evidence" value="ECO:0007669"/>
    <property type="project" value="UniProtKB-KW"/>
</dbReference>
<evidence type="ECO:0000256" key="1">
    <source>
        <dbReference type="ARBA" id="ARBA00022448"/>
    </source>
</evidence>
<sequence length="155" mass="17688">MTVAIIFHQVHEDAGNANEIGDAFVTEKVTTLYEAIGGDPAVRALTHRFYALMDTLPEAKNVRAVHPPSLEGSEEKFYEYMSGYLGGPPLYTDKRGHPRLRSRHFVAEIGPLERDEWLLCFRRALDETISNQALRDLIWTPVERLAHHMQNKEES</sequence>
<dbReference type="GO" id="GO:0020037">
    <property type="term" value="F:heme binding"/>
    <property type="evidence" value="ECO:0007669"/>
    <property type="project" value="InterPro"/>
</dbReference>
<evidence type="ECO:0000256" key="4">
    <source>
        <dbReference type="ARBA" id="ARBA00023004"/>
    </source>
</evidence>
<dbReference type="GO" id="GO:0005344">
    <property type="term" value="F:oxygen carrier activity"/>
    <property type="evidence" value="ECO:0007669"/>
    <property type="project" value="InterPro"/>
</dbReference>
<proteinExistence type="inferred from homology"/>
<name>A0A1C3Y7Z9_9HYPH</name>
<dbReference type="PANTHER" id="PTHR47366">
    <property type="entry name" value="TWO-ON-TWO HEMOGLOBIN-3"/>
    <property type="match status" value="1"/>
</dbReference>
<dbReference type="CDD" id="cd14773">
    <property type="entry name" value="TrHb2_PhHbO-like_O"/>
    <property type="match status" value="1"/>
</dbReference>
<evidence type="ECO:0000256" key="6">
    <source>
        <dbReference type="PIRSR" id="PIRSR601486-1"/>
    </source>
</evidence>
<keyword evidence="2 6" id="KW-0349">Heme</keyword>
<dbReference type="InterPro" id="IPR012292">
    <property type="entry name" value="Globin/Proto"/>
</dbReference>
<dbReference type="AlphaFoldDB" id="A0A1C3Y7Z9"/>
<feature type="binding site" description="distal binding residue" evidence="6">
    <location>
        <position position="147"/>
    </location>
    <ligand>
        <name>heme</name>
        <dbReference type="ChEBI" id="CHEBI:30413"/>
    </ligand>
    <ligandPart>
        <name>Fe</name>
        <dbReference type="ChEBI" id="CHEBI:18248"/>
    </ligandPart>
</feature>
<gene>
    <name evidence="7" type="ORF">GA0061105_111181</name>
</gene>
<reference evidence="7 8" key="1">
    <citation type="submission" date="2016-08" db="EMBL/GenBank/DDBJ databases">
        <authorList>
            <person name="Seilhamer J.J."/>
        </authorList>
    </citation>
    <scope>NUCLEOTIDE SEQUENCE [LARGE SCALE GENOMIC DNA]</scope>
    <source>
        <strain evidence="7 8">HBR26</strain>
    </source>
</reference>
<dbReference type="Gene3D" id="1.10.490.10">
    <property type="entry name" value="Globins"/>
    <property type="match status" value="1"/>
</dbReference>
<protein>
    <submittedName>
        <fullName evidence="7">Hemoglobin</fullName>
    </submittedName>
</protein>
<dbReference type="InterPro" id="IPR044203">
    <property type="entry name" value="GlbO/GLB3-like"/>
</dbReference>